<accession>A0A494XCL8</accession>
<name>A0A494XCL8_9BURK</name>
<keyword evidence="4" id="KW-1185">Reference proteome</keyword>
<dbReference type="PANTHER" id="PTHR43233:SF1">
    <property type="entry name" value="FAMILY N-ACETYLTRANSFERASE, PUTATIVE (AFU_ORTHOLOGUE AFUA_6G03350)-RELATED"/>
    <property type="match status" value="1"/>
</dbReference>
<dbReference type="RefSeq" id="WP_121278097.1">
    <property type="nucleotide sequence ID" value="NZ_RBZV01000004.1"/>
</dbReference>
<feature type="domain" description="N-acetyltransferase" evidence="2">
    <location>
        <begin position="6"/>
        <end position="138"/>
    </location>
</feature>
<reference evidence="3 4" key="1">
    <citation type="submission" date="2018-10" db="EMBL/GenBank/DDBJ databases">
        <title>Paraburkholderia sp. 7MK8-2, isolated from soil.</title>
        <authorList>
            <person name="Gao Z.-H."/>
            <person name="Qiu L.-H."/>
        </authorList>
    </citation>
    <scope>NUCLEOTIDE SEQUENCE [LARGE SCALE GENOMIC DNA]</scope>
    <source>
        <strain evidence="3 4">7MK8-2</strain>
    </source>
</reference>
<keyword evidence="3" id="KW-0808">Transferase</keyword>
<dbReference type="AlphaFoldDB" id="A0A494XCL8"/>
<organism evidence="3 4">
    <name type="scientific">Trinickia fusca</name>
    <dbReference type="NCBI Taxonomy" id="2419777"/>
    <lineage>
        <taxon>Bacteria</taxon>
        <taxon>Pseudomonadati</taxon>
        <taxon>Pseudomonadota</taxon>
        <taxon>Betaproteobacteria</taxon>
        <taxon>Burkholderiales</taxon>
        <taxon>Burkholderiaceae</taxon>
        <taxon>Trinickia</taxon>
    </lineage>
</organism>
<comment type="caution">
    <text evidence="3">The sequence shown here is derived from an EMBL/GenBank/DDBJ whole genome shotgun (WGS) entry which is preliminary data.</text>
</comment>
<dbReference type="InterPro" id="IPR000182">
    <property type="entry name" value="GNAT_dom"/>
</dbReference>
<evidence type="ECO:0000313" key="4">
    <source>
        <dbReference type="Proteomes" id="UP000280434"/>
    </source>
</evidence>
<dbReference type="InterPro" id="IPR053144">
    <property type="entry name" value="Acetyltransferase_Butenolide"/>
</dbReference>
<evidence type="ECO:0000259" key="2">
    <source>
        <dbReference type="PROSITE" id="PS51186"/>
    </source>
</evidence>
<gene>
    <name evidence="3" type="ORF">D7S89_13050</name>
</gene>
<dbReference type="Pfam" id="PF00583">
    <property type="entry name" value="Acetyltransf_1"/>
    <property type="match status" value="1"/>
</dbReference>
<dbReference type="OrthoDB" id="3216107at2"/>
<proteinExistence type="predicted"/>
<evidence type="ECO:0000256" key="1">
    <source>
        <dbReference type="SAM" id="MobiDB-lite"/>
    </source>
</evidence>
<dbReference type="Gene3D" id="3.40.630.30">
    <property type="match status" value="1"/>
</dbReference>
<feature type="region of interest" description="Disordered" evidence="1">
    <location>
        <begin position="140"/>
        <end position="160"/>
    </location>
</feature>
<dbReference type="CDD" id="cd04301">
    <property type="entry name" value="NAT_SF"/>
    <property type="match status" value="1"/>
</dbReference>
<dbReference type="Proteomes" id="UP000280434">
    <property type="component" value="Unassembled WGS sequence"/>
</dbReference>
<sequence>MTDAPLRISTDKRELDVDVIHAFLRDHAPWSLGIARPIVERAIEGSLCFGAYLGERQVAFARVVTDYATFGYLCDVFVLPEYRSRGYAAALVQHIFDSEPLTQLRRVVLVTSDAHGLYRPCGFEALAHPHKYMELHRPDVYRQSSPAPGPEQGASGHAQA</sequence>
<dbReference type="PROSITE" id="PS51186">
    <property type="entry name" value="GNAT"/>
    <property type="match status" value="1"/>
</dbReference>
<protein>
    <submittedName>
        <fullName evidence="3">N-acetyltransferase</fullName>
    </submittedName>
</protein>
<dbReference type="SUPFAM" id="SSF55729">
    <property type="entry name" value="Acyl-CoA N-acyltransferases (Nat)"/>
    <property type="match status" value="1"/>
</dbReference>
<dbReference type="GO" id="GO:0016747">
    <property type="term" value="F:acyltransferase activity, transferring groups other than amino-acyl groups"/>
    <property type="evidence" value="ECO:0007669"/>
    <property type="project" value="InterPro"/>
</dbReference>
<dbReference type="PANTHER" id="PTHR43233">
    <property type="entry name" value="FAMILY N-ACETYLTRANSFERASE, PUTATIVE (AFU_ORTHOLOGUE AFUA_6G03350)-RELATED"/>
    <property type="match status" value="1"/>
</dbReference>
<evidence type="ECO:0000313" key="3">
    <source>
        <dbReference type="EMBL" id="RKP48248.1"/>
    </source>
</evidence>
<dbReference type="EMBL" id="RBZV01000004">
    <property type="protein sequence ID" value="RKP48248.1"/>
    <property type="molecule type" value="Genomic_DNA"/>
</dbReference>
<dbReference type="InterPro" id="IPR016181">
    <property type="entry name" value="Acyl_CoA_acyltransferase"/>
</dbReference>